<evidence type="ECO:0000313" key="3">
    <source>
        <dbReference type="Proteomes" id="UP001430953"/>
    </source>
</evidence>
<dbReference type="EMBL" id="JADYXP020000020">
    <property type="protein sequence ID" value="KAL0104659.1"/>
    <property type="molecule type" value="Genomic_DNA"/>
</dbReference>
<keyword evidence="1" id="KW-0472">Membrane</keyword>
<keyword evidence="3" id="KW-1185">Reference proteome</keyword>
<gene>
    <name evidence="2" type="ORF">PUN28_017419</name>
</gene>
<sequence length="162" mass="19090">MRLYTSHHSPFVPARLTLDSYLPRSLFFFFPYSHCRPRLPTARPSSSNSTPRNALCRESFSRQNKWLELSYSLTGKITYIIAAICRNTRLLTREITTERATKKREKRNKLINFTITDFTCTSRLSDLWNVTVVLFSSIFFSFLFSIAYRRVFDNYRFAALVD</sequence>
<proteinExistence type="predicted"/>
<dbReference type="AlphaFoldDB" id="A0AAW2EQF6"/>
<protein>
    <submittedName>
        <fullName evidence="2">Uncharacterized protein</fullName>
    </submittedName>
</protein>
<accession>A0AAW2EQF6</accession>
<evidence type="ECO:0000256" key="1">
    <source>
        <dbReference type="SAM" id="Phobius"/>
    </source>
</evidence>
<organism evidence="2 3">
    <name type="scientific">Cardiocondyla obscurior</name>
    <dbReference type="NCBI Taxonomy" id="286306"/>
    <lineage>
        <taxon>Eukaryota</taxon>
        <taxon>Metazoa</taxon>
        <taxon>Ecdysozoa</taxon>
        <taxon>Arthropoda</taxon>
        <taxon>Hexapoda</taxon>
        <taxon>Insecta</taxon>
        <taxon>Pterygota</taxon>
        <taxon>Neoptera</taxon>
        <taxon>Endopterygota</taxon>
        <taxon>Hymenoptera</taxon>
        <taxon>Apocrita</taxon>
        <taxon>Aculeata</taxon>
        <taxon>Formicoidea</taxon>
        <taxon>Formicidae</taxon>
        <taxon>Myrmicinae</taxon>
        <taxon>Cardiocondyla</taxon>
    </lineage>
</organism>
<comment type="caution">
    <text evidence="2">The sequence shown here is derived from an EMBL/GenBank/DDBJ whole genome shotgun (WGS) entry which is preliminary data.</text>
</comment>
<dbReference type="Proteomes" id="UP001430953">
    <property type="component" value="Unassembled WGS sequence"/>
</dbReference>
<keyword evidence="1" id="KW-1133">Transmembrane helix</keyword>
<feature type="transmembrane region" description="Helical" evidence="1">
    <location>
        <begin position="127"/>
        <end position="148"/>
    </location>
</feature>
<keyword evidence="1" id="KW-0812">Transmembrane</keyword>
<reference evidence="2 3" key="1">
    <citation type="submission" date="2023-03" db="EMBL/GenBank/DDBJ databases">
        <title>High recombination rates correlate with genetic variation in Cardiocondyla obscurior ants.</title>
        <authorList>
            <person name="Errbii M."/>
        </authorList>
    </citation>
    <scope>NUCLEOTIDE SEQUENCE [LARGE SCALE GENOMIC DNA]</scope>
    <source>
        <strain evidence="2">Alpha-2009</strain>
        <tissue evidence="2">Whole body</tissue>
    </source>
</reference>
<name>A0AAW2EQF6_9HYME</name>
<evidence type="ECO:0000313" key="2">
    <source>
        <dbReference type="EMBL" id="KAL0104659.1"/>
    </source>
</evidence>